<evidence type="ECO:0000313" key="3">
    <source>
        <dbReference type="EMBL" id="TMP59280.1"/>
    </source>
</evidence>
<dbReference type="EMBL" id="PNCK01000038">
    <property type="protein sequence ID" value="TMP42542.1"/>
    <property type="molecule type" value="Genomic_DNA"/>
</dbReference>
<dbReference type="InterPro" id="IPR002575">
    <property type="entry name" value="Aminoglycoside_PTrfase"/>
</dbReference>
<dbReference type="InterPro" id="IPR011009">
    <property type="entry name" value="Kinase-like_dom_sf"/>
</dbReference>
<evidence type="ECO:0000259" key="1">
    <source>
        <dbReference type="Pfam" id="PF01636"/>
    </source>
</evidence>
<name>A0A5S3XPN9_9GAMM</name>
<reference evidence="3 5" key="1">
    <citation type="submission" date="2017-12" db="EMBL/GenBank/DDBJ databases">
        <authorList>
            <person name="Paulsen S."/>
            <person name="Gram L.K."/>
        </authorList>
    </citation>
    <scope>NUCLEOTIDE SEQUENCE [LARGE SCALE GENOMIC DNA]</scope>
    <source>
        <strain evidence="3 5">S2231</strain>
        <strain evidence="2">S2233</strain>
    </source>
</reference>
<keyword evidence="3" id="KW-0808">Transferase</keyword>
<dbReference type="Pfam" id="PF01636">
    <property type="entry name" value="APH"/>
    <property type="match status" value="1"/>
</dbReference>
<organism evidence="3 5">
    <name type="scientific">Pseudoalteromonas citrea</name>
    <dbReference type="NCBI Taxonomy" id="43655"/>
    <lineage>
        <taxon>Bacteria</taxon>
        <taxon>Pseudomonadati</taxon>
        <taxon>Pseudomonadota</taxon>
        <taxon>Gammaproteobacteria</taxon>
        <taxon>Alteromonadales</taxon>
        <taxon>Pseudoalteromonadaceae</taxon>
        <taxon>Pseudoalteromonas</taxon>
    </lineage>
</organism>
<accession>A0A5S3XPN9</accession>
<evidence type="ECO:0000313" key="5">
    <source>
        <dbReference type="Proteomes" id="UP000307706"/>
    </source>
</evidence>
<dbReference type="AlphaFoldDB" id="A0A5S3XPN9"/>
<protein>
    <submittedName>
        <fullName evidence="3">Kinase</fullName>
    </submittedName>
</protein>
<dbReference type="SUPFAM" id="SSF56112">
    <property type="entry name" value="Protein kinase-like (PK-like)"/>
    <property type="match status" value="1"/>
</dbReference>
<keyword evidence="4" id="KW-1185">Reference proteome</keyword>
<keyword evidence="3" id="KW-0418">Kinase</keyword>
<dbReference type="GO" id="GO:0016301">
    <property type="term" value="F:kinase activity"/>
    <property type="evidence" value="ECO:0007669"/>
    <property type="project" value="UniProtKB-KW"/>
</dbReference>
<evidence type="ECO:0000313" key="2">
    <source>
        <dbReference type="EMBL" id="TMP42542.1"/>
    </source>
</evidence>
<sequence length="319" mass="36978">MLLESLNTQFDSVTFNDEPRALWSGCGEVIKADLDNQRAVIKYSSVPDILEHPNINQSVFAKARKAKSYRVERHFYQLYAPRLPCFTATPELLWADACGSENILVFKDFTTQGFHAVEGVDLEAIGHIVAWLARFHATFLWCDIELEPEHTKLWEQGGYWHLATRPDEYEKIPQGDIKGYAVELDNRLVSQKYRTLIHGDAKQANFAIKQKTVMGYDFQYVGKGIGLQDIMLLFTSVFNSEQQHVYEEPLLALYFSELHSALKTSFGIDVIREIELHWRSAWPIIWSDFYRFLLGWKPNHFKINKYMKCQVNAVMSELI</sequence>
<feature type="domain" description="Aminoglycoside phosphotransferase" evidence="1">
    <location>
        <begin position="62"/>
        <end position="255"/>
    </location>
</feature>
<dbReference type="Proteomes" id="UP000307706">
    <property type="component" value="Unassembled WGS sequence"/>
</dbReference>
<reference evidence="3" key="3">
    <citation type="submission" date="2019-09" db="EMBL/GenBank/DDBJ databases">
        <title>Co-occurence of chitin degradation, pigmentation and bioactivity in marine Pseudoalteromonas.</title>
        <authorList>
            <person name="Sonnenschein E.C."/>
            <person name="Bech P.K."/>
        </authorList>
    </citation>
    <scope>NUCLEOTIDE SEQUENCE</scope>
    <source>
        <strain evidence="3">S2231</strain>
        <strain evidence="2 4">S2233</strain>
    </source>
</reference>
<gene>
    <name evidence="3" type="ORF">CWB96_10065</name>
    <name evidence="2" type="ORF">CWB97_11305</name>
</gene>
<dbReference type="EMBL" id="PNCL01000048">
    <property type="protein sequence ID" value="TMP59280.1"/>
    <property type="molecule type" value="Genomic_DNA"/>
</dbReference>
<dbReference type="RefSeq" id="WP_138597096.1">
    <property type="nucleotide sequence ID" value="NZ_PNCK01000038.1"/>
</dbReference>
<dbReference type="PANTHER" id="PTHR11012:SF30">
    <property type="entry name" value="PROTEIN KINASE-LIKE DOMAIN-CONTAINING"/>
    <property type="match status" value="1"/>
</dbReference>
<comment type="caution">
    <text evidence="3">The sequence shown here is derived from an EMBL/GenBank/DDBJ whole genome shotgun (WGS) entry which is preliminary data.</text>
</comment>
<dbReference type="Proteomes" id="UP000305730">
    <property type="component" value="Unassembled WGS sequence"/>
</dbReference>
<reference evidence="5" key="2">
    <citation type="submission" date="2019-06" db="EMBL/GenBank/DDBJ databases">
        <title>Co-occurence of chitin degradation, pigmentation and bioactivity in marine Pseudoalteromonas.</title>
        <authorList>
            <person name="Sonnenschein E.C."/>
            <person name="Bech P.K."/>
        </authorList>
    </citation>
    <scope>NUCLEOTIDE SEQUENCE [LARGE SCALE GENOMIC DNA]</scope>
    <source>
        <strain evidence="5">S2231</strain>
    </source>
</reference>
<proteinExistence type="predicted"/>
<dbReference type="PANTHER" id="PTHR11012">
    <property type="entry name" value="PROTEIN KINASE-LIKE DOMAIN-CONTAINING"/>
    <property type="match status" value="1"/>
</dbReference>
<evidence type="ECO:0000313" key="4">
    <source>
        <dbReference type="Proteomes" id="UP000305730"/>
    </source>
</evidence>